<evidence type="ECO:0000256" key="4">
    <source>
        <dbReference type="ARBA" id="ARBA00022519"/>
    </source>
</evidence>
<dbReference type="InterPro" id="IPR001851">
    <property type="entry name" value="ABC_transp_permease"/>
</dbReference>
<accession>A0A7C8HGF4</accession>
<proteinExistence type="predicted"/>
<dbReference type="CDD" id="cd06579">
    <property type="entry name" value="TM_PBP1_transp_AraH_like"/>
    <property type="match status" value="1"/>
</dbReference>
<dbReference type="Pfam" id="PF02653">
    <property type="entry name" value="BPD_transp_2"/>
    <property type="match status" value="1"/>
</dbReference>
<feature type="transmembrane region" description="Helical" evidence="11">
    <location>
        <begin position="135"/>
        <end position="155"/>
    </location>
</feature>
<organism evidence="12 13">
    <name type="scientific">Defluviitalea raffinosedens</name>
    <dbReference type="NCBI Taxonomy" id="1450156"/>
    <lineage>
        <taxon>Bacteria</taxon>
        <taxon>Bacillati</taxon>
        <taxon>Bacillota</taxon>
        <taxon>Clostridia</taxon>
        <taxon>Lachnospirales</taxon>
        <taxon>Defluviitaleaceae</taxon>
        <taxon>Defluviitalea</taxon>
    </lineage>
</organism>
<keyword evidence="8 11" id="KW-0472">Membrane</keyword>
<keyword evidence="3" id="KW-1003">Cell membrane</keyword>
<dbReference type="GO" id="GO:0005886">
    <property type="term" value="C:plasma membrane"/>
    <property type="evidence" value="ECO:0007669"/>
    <property type="project" value="UniProtKB-SubCell"/>
</dbReference>
<evidence type="ECO:0000256" key="11">
    <source>
        <dbReference type="SAM" id="Phobius"/>
    </source>
</evidence>
<comment type="subcellular location">
    <subcellularLocation>
        <location evidence="1">Cell membrane</location>
        <topology evidence="1">Multi-pass membrane protein</topology>
    </subcellularLocation>
</comment>
<keyword evidence="7 11" id="KW-1133">Transmembrane helix</keyword>
<dbReference type="PANTHER" id="PTHR32196">
    <property type="entry name" value="ABC TRANSPORTER PERMEASE PROTEIN YPHD-RELATED-RELATED"/>
    <property type="match status" value="1"/>
</dbReference>
<comment type="caution">
    <text evidence="12">The sequence shown here is derived from an EMBL/GenBank/DDBJ whole genome shotgun (WGS) entry which is preliminary data.</text>
</comment>
<feature type="transmembrane region" description="Helical" evidence="11">
    <location>
        <begin position="27"/>
        <end position="51"/>
    </location>
</feature>
<dbReference type="OrthoDB" id="9813906at2"/>
<evidence type="ECO:0000256" key="9">
    <source>
        <dbReference type="ARBA" id="ARBA00035611"/>
    </source>
</evidence>
<keyword evidence="6 11" id="KW-0812">Transmembrane</keyword>
<feature type="transmembrane region" description="Helical" evidence="11">
    <location>
        <begin position="183"/>
        <end position="201"/>
    </location>
</feature>
<feature type="transmembrane region" description="Helical" evidence="11">
    <location>
        <begin position="295"/>
        <end position="312"/>
    </location>
</feature>
<comment type="function">
    <text evidence="9">Part of the binding-protein-dependent transport system for D-xylose. Probably responsible for the translocation of the substrate across the membrane.</text>
</comment>
<evidence type="ECO:0000256" key="1">
    <source>
        <dbReference type="ARBA" id="ARBA00004651"/>
    </source>
</evidence>
<feature type="transmembrane region" description="Helical" evidence="11">
    <location>
        <begin position="108"/>
        <end position="128"/>
    </location>
</feature>
<sequence length="399" mass="42555">MTEPAINTSSLSIETIKKSLKINIRQFSMIIALLAIWIIFQILTGGIFISARNLSNLFLQSAAVGIAASGVVLVMVAGHIDLSIGSVVGFTGAVTAVCLVNFNMSVGTALLITLIVGLMIGIWHGFWIAYRGVPAFIVTLASMLMFRGAIIGITGSKSISPNNSTFKAIGQGYLPKLNEGLNFHDTTALLGILFIIAYIILELYTRKKRQKYGFTVLSNSMFIAKLIGMSIVIAAVFSIMVLYRGIPYAVLLLLVVVIIFTIISNKTAFGRYVYAIGGNREAARLSGIDIRKTNMMIFVLMGLLSTIAGIVYTSRLNAAIVAAGQNFEMDCIAAAIIGGTSTLGGEGTIPGAIIGALVMASLDNGMSLMNLGSFEQYLVKGLVLLIAVWFDIATRKKAA</sequence>
<feature type="transmembrane region" description="Helical" evidence="11">
    <location>
        <begin position="377"/>
        <end position="394"/>
    </location>
</feature>
<evidence type="ECO:0000256" key="2">
    <source>
        <dbReference type="ARBA" id="ARBA00022448"/>
    </source>
</evidence>
<evidence type="ECO:0000256" key="8">
    <source>
        <dbReference type="ARBA" id="ARBA00023136"/>
    </source>
</evidence>
<evidence type="ECO:0000313" key="13">
    <source>
        <dbReference type="Proteomes" id="UP000483018"/>
    </source>
</evidence>
<keyword evidence="13" id="KW-1185">Reference proteome</keyword>
<evidence type="ECO:0000256" key="10">
    <source>
        <dbReference type="ARBA" id="ARBA00035686"/>
    </source>
</evidence>
<dbReference type="EMBL" id="WSLF01000014">
    <property type="protein sequence ID" value="KAE9630680.1"/>
    <property type="molecule type" value="Genomic_DNA"/>
</dbReference>
<feature type="transmembrane region" description="Helical" evidence="11">
    <location>
        <begin position="57"/>
        <end position="77"/>
    </location>
</feature>
<evidence type="ECO:0000313" key="12">
    <source>
        <dbReference type="EMBL" id="KAE9630680.1"/>
    </source>
</evidence>
<dbReference type="RefSeq" id="WP_158741438.1">
    <property type="nucleotide sequence ID" value="NZ_JAFBEP010000014.1"/>
</dbReference>
<dbReference type="Proteomes" id="UP000483018">
    <property type="component" value="Unassembled WGS sequence"/>
</dbReference>
<keyword evidence="5" id="KW-0762">Sugar transport</keyword>
<dbReference type="GO" id="GO:0022857">
    <property type="term" value="F:transmembrane transporter activity"/>
    <property type="evidence" value="ECO:0007669"/>
    <property type="project" value="InterPro"/>
</dbReference>
<keyword evidence="2" id="KW-0813">Transport</keyword>
<evidence type="ECO:0000256" key="6">
    <source>
        <dbReference type="ARBA" id="ARBA00022692"/>
    </source>
</evidence>
<evidence type="ECO:0000256" key="3">
    <source>
        <dbReference type="ARBA" id="ARBA00022475"/>
    </source>
</evidence>
<feature type="transmembrane region" description="Helical" evidence="11">
    <location>
        <begin position="84"/>
        <end position="102"/>
    </location>
</feature>
<dbReference type="PANTHER" id="PTHR32196:SF32">
    <property type="entry name" value="XYLOSE TRANSPORT SYSTEM PERMEASE PROTEIN XYLH"/>
    <property type="match status" value="1"/>
</dbReference>
<keyword evidence="4" id="KW-0997">Cell inner membrane</keyword>
<feature type="transmembrane region" description="Helical" evidence="11">
    <location>
        <begin position="249"/>
        <end position="274"/>
    </location>
</feature>
<name>A0A7C8HGF4_9FIRM</name>
<evidence type="ECO:0000256" key="7">
    <source>
        <dbReference type="ARBA" id="ARBA00022989"/>
    </source>
</evidence>
<gene>
    <name evidence="12" type="ORF">GND95_12240</name>
</gene>
<dbReference type="AlphaFoldDB" id="A0A7C8HGF4"/>
<protein>
    <recommendedName>
        <fullName evidence="10">Xylose transport system permease protein XylH</fullName>
    </recommendedName>
</protein>
<evidence type="ECO:0000256" key="5">
    <source>
        <dbReference type="ARBA" id="ARBA00022597"/>
    </source>
</evidence>
<feature type="transmembrane region" description="Helical" evidence="11">
    <location>
        <begin position="222"/>
        <end position="243"/>
    </location>
</feature>
<reference evidence="12 13" key="1">
    <citation type="submission" date="2019-12" db="EMBL/GenBank/DDBJ databases">
        <title>Defluviitalea raffinosedens, isolated from a biogas fermenter, genome sequencing and characterization.</title>
        <authorList>
            <person name="Rettenmaier R."/>
            <person name="Schneider M."/>
            <person name="Neuhaus K."/>
            <person name="Liebl W."/>
            <person name="Zverlov V."/>
        </authorList>
    </citation>
    <scope>NUCLEOTIDE SEQUENCE [LARGE SCALE GENOMIC DNA]</scope>
    <source>
        <strain evidence="12 13">249c-K6</strain>
    </source>
</reference>